<dbReference type="Proteomes" id="UP000295560">
    <property type="component" value="Unassembled WGS sequence"/>
</dbReference>
<dbReference type="PROSITE" id="PS51186">
    <property type="entry name" value="GNAT"/>
    <property type="match status" value="1"/>
</dbReference>
<organism evidence="4 5">
    <name type="scientific">Pseudonocardia endophytica</name>
    <dbReference type="NCBI Taxonomy" id="401976"/>
    <lineage>
        <taxon>Bacteria</taxon>
        <taxon>Bacillati</taxon>
        <taxon>Actinomycetota</taxon>
        <taxon>Actinomycetes</taxon>
        <taxon>Pseudonocardiales</taxon>
        <taxon>Pseudonocardiaceae</taxon>
        <taxon>Pseudonocardia</taxon>
    </lineage>
</organism>
<dbReference type="PANTHER" id="PTHR43877">
    <property type="entry name" value="AMINOALKYLPHOSPHONATE N-ACETYLTRANSFERASE-RELATED-RELATED"/>
    <property type="match status" value="1"/>
</dbReference>
<dbReference type="Gene3D" id="3.40.630.30">
    <property type="match status" value="1"/>
</dbReference>
<dbReference type="EMBL" id="SMFZ01000002">
    <property type="protein sequence ID" value="TCK20160.1"/>
    <property type="molecule type" value="Genomic_DNA"/>
</dbReference>
<reference evidence="4 5" key="1">
    <citation type="submission" date="2019-03" db="EMBL/GenBank/DDBJ databases">
        <title>Sequencing the genomes of 1000 actinobacteria strains.</title>
        <authorList>
            <person name="Klenk H.-P."/>
        </authorList>
    </citation>
    <scope>NUCLEOTIDE SEQUENCE [LARGE SCALE GENOMIC DNA]</scope>
    <source>
        <strain evidence="4 5">DSM 44969</strain>
    </source>
</reference>
<evidence type="ECO:0000313" key="5">
    <source>
        <dbReference type="Proteomes" id="UP000295560"/>
    </source>
</evidence>
<dbReference type="CDD" id="cd04301">
    <property type="entry name" value="NAT_SF"/>
    <property type="match status" value="1"/>
</dbReference>
<comment type="caution">
    <text evidence="4">The sequence shown here is derived from an EMBL/GenBank/DDBJ whole genome shotgun (WGS) entry which is preliminary data.</text>
</comment>
<accession>A0A4R1HIL8</accession>
<evidence type="ECO:0000256" key="1">
    <source>
        <dbReference type="ARBA" id="ARBA00022679"/>
    </source>
</evidence>
<evidence type="ECO:0000313" key="4">
    <source>
        <dbReference type="EMBL" id="TCK20160.1"/>
    </source>
</evidence>
<evidence type="ECO:0000256" key="2">
    <source>
        <dbReference type="ARBA" id="ARBA00023315"/>
    </source>
</evidence>
<dbReference type="PANTHER" id="PTHR43877:SF2">
    <property type="entry name" value="AMINOALKYLPHOSPHONATE N-ACETYLTRANSFERASE-RELATED"/>
    <property type="match status" value="1"/>
</dbReference>
<dbReference type="Pfam" id="PF00583">
    <property type="entry name" value="Acetyltransf_1"/>
    <property type="match status" value="1"/>
</dbReference>
<keyword evidence="2" id="KW-0012">Acyltransferase</keyword>
<protein>
    <submittedName>
        <fullName evidence="4">N-acetylglutamate synthase-like GNAT family acetyltransferase</fullName>
    </submittedName>
</protein>
<keyword evidence="5" id="KW-1185">Reference proteome</keyword>
<dbReference type="InterPro" id="IPR016181">
    <property type="entry name" value="Acyl_CoA_acyltransferase"/>
</dbReference>
<evidence type="ECO:0000259" key="3">
    <source>
        <dbReference type="PROSITE" id="PS51186"/>
    </source>
</evidence>
<gene>
    <name evidence="4" type="ORF">EV378_4110</name>
</gene>
<keyword evidence="1 4" id="KW-0808">Transferase</keyword>
<dbReference type="OrthoDB" id="572496at2"/>
<dbReference type="InterPro" id="IPR050832">
    <property type="entry name" value="Bact_Acetyltransf"/>
</dbReference>
<feature type="domain" description="N-acetyltransferase" evidence="3">
    <location>
        <begin position="2"/>
        <end position="149"/>
    </location>
</feature>
<sequence>MITTRRAESRDADAAARLARDAYRHYVDRIGREPAPMTADYAAAVDAATLWVAEDAGRIVGIAVLVDEGDHLLLENVAVDPASQGRGIGGVLLALADDEARRLGHDRITLYTNVAMTENIAYYPRRGYVETHRAEQDGRHRVFFTRTLDSGPPPAL</sequence>
<proteinExistence type="predicted"/>
<dbReference type="SUPFAM" id="SSF55729">
    <property type="entry name" value="Acyl-CoA N-acyltransferases (Nat)"/>
    <property type="match status" value="1"/>
</dbReference>
<dbReference type="GO" id="GO:0016747">
    <property type="term" value="F:acyltransferase activity, transferring groups other than amino-acyl groups"/>
    <property type="evidence" value="ECO:0007669"/>
    <property type="project" value="InterPro"/>
</dbReference>
<dbReference type="InterPro" id="IPR000182">
    <property type="entry name" value="GNAT_dom"/>
</dbReference>
<dbReference type="RefSeq" id="WP_132428714.1">
    <property type="nucleotide sequence ID" value="NZ_SMFZ01000002.1"/>
</dbReference>
<name>A0A4R1HIL8_PSEEN</name>
<dbReference type="AlphaFoldDB" id="A0A4R1HIL8"/>